<sequence>AQCGTGTLDFKIGSDWDTKEYYYAYVYLKDDKSCNGKGGEFKLI</sequence>
<accession>A0A9N9K3N5</accession>
<protein>
    <submittedName>
        <fullName evidence="1">5242_t:CDS:1</fullName>
    </submittedName>
</protein>
<evidence type="ECO:0000313" key="2">
    <source>
        <dbReference type="Proteomes" id="UP000789396"/>
    </source>
</evidence>
<dbReference type="AlphaFoldDB" id="A0A9N9K3N5"/>
<organism evidence="1 2">
    <name type="scientific">Racocetra fulgida</name>
    <dbReference type="NCBI Taxonomy" id="60492"/>
    <lineage>
        <taxon>Eukaryota</taxon>
        <taxon>Fungi</taxon>
        <taxon>Fungi incertae sedis</taxon>
        <taxon>Mucoromycota</taxon>
        <taxon>Glomeromycotina</taxon>
        <taxon>Glomeromycetes</taxon>
        <taxon>Diversisporales</taxon>
        <taxon>Gigasporaceae</taxon>
        <taxon>Racocetra</taxon>
    </lineage>
</organism>
<comment type="caution">
    <text evidence="1">The sequence shown here is derived from an EMBL/GenBank/DDBJ whole genome shotgun (WGS) entry which is preliminary data.</text>
</comment>
<feature type="non-terminal residue" evidence="1">
    <location>
        <position position="1"/>
    </location>
</feature>
<dbReference type="Proteomes" id="UP000789396">
    <property type="component" value="Unassembled WGS sequence"/>
</dbReference>
<evidence type="ECO:0000313" key="1">
    <source>
        <dbReference type="EMBL" id="CAG8807355.1"/>
    </source>
</evidence>
<feature type="non-terminal residue" evidence="1">
    <location>
        <position position="44"/>
    </location>
</feature>
<dbReference type="OrthoDB" id="2384680at2759"/>
<dbReference type="EMBL" id="CAJVPZ010079962">
    <property type="protein sequence ID" value="CAG8807355.1"/>
    <property type="molecule type" value="Genomic_DNA"/>
</dbReference>
<proteinExistence type="predicted"/>
<name>A0A9N9K3N5_9GLOM</name>
<reference evidence="1" key="1">
    <citation type="submission" date="2021-06" db="EMBL/GenBank/DDBJ databases">
        <authorList>
            <person name="Kallberg Y."/>
            <person name="Tangrot J."/>
            <person name="Rosling A."/>
        </authorList>
    </citation>
    <scope>NUCLEOTIDE SEQUENCE</scope>
    <source>
        <strain evidence="1">IN212</strain>
    </source>
</reference>
<keyword evidence="2" id="KW-1185">Reference proteome</keyword>
<gene>
    <name evidence="1" type="ORF">RFULGI_LOCUS18379</name>
</gene>